<dbReference type="SUPFAM" id="SSF160996">
    <property type="entry name" value="HI0933 insert domain-like"/>
    <property type="match status" value="1"/>
</dbReference>
<dbReference type="Pfam" id="PF22780">
    <property type="entry name" value="HI0933_like_1st"/>
    <property type="match status" value="1"/>
</dbReference>
<dbReference type="EMBL" id="CP054301">
    <property type="protein sequence ID" value="QKK78991.1"/>
    <property type="molecule type" value="Genomic_DNA"/>
</dbReference>
<dbReference type="KEGG" id="mpri:MP3633_0253"/>
<evidence type="ECO:0000259" key="5">
    <source>
        <dbReference type="Pfam" id="PF22780"/>
    </source>
</evidence>
<dbReference type="PANTHER" id="PTHR42887">
    <property type="entry name" value="OS12G0638800 PROTEIN"/>
    <property type="match status" value="1"/>
</dbReference>
<dbReference type="Gene3D" id="3.50.50.60">
    <property type="entry name" value="FAD/NAD(P)-binding domain"/>
    <property type="match status" value="1"/>
</dbReference>
<proteinExistence type="predicted"/>
<reference evidence="6 7" key="1">
    <citation type="submission" date="2020-06" db="EMBL/GenBank/DDBJ databases">
        <authorList>
            <person name="Voronona O.L."/>
            <person name="Aksenova E.I."/>
            <person name="Kunda M.S."/>
            <person name="Semenov A.N."/>
            <person name="Ryzhova N."/>
        </authorList>
    </citation>
    <scope>NUCLEOTIDE SEQUENCE [LARGE SCALE GENOMIC DNA]</scope>
    <source>
        <strain evidence="6 7">MPKMM3633</strain>
    </source>
</reference>
<dbReference type="InterPro" id="IPR057661">
    <property type="entry name" value="RsdA/BaiN/AoA(So)_Rossmann"/>
</dbReference>
<keyword evidence="3" id="KW-0274">FAD</keyword>
<organism evidence="6 7">
    <name type="scientific">Marinomonas primoryensis</name>
    <dbReference type="NCBI Taxonomy" id="178399"/>
    <lineage>
        <taxon>Bacteria</taxon>
        <taxon>Pseudomonadati</taxon>
        <taxon>Pseudomonadota</taxon>
        <taxon>Gammaproteobacteria</taxon>
        <taxon>Oceanospirillales</taxon>
        <taxon>Oceanospirillaceae</taxon>
        <taxon>Marinomonas</taxon>
    </lineage>
</organism>
<gene>
    <name evidence="6" type="ORF">MP3633_0253</name>
</gene>
<keyword evidence="2" id="KW-0285">Flavoprotein</keyword>
<sequence>MLASMQEVVQMQKTVIVVGAGPAGLMAAEGICAAGHQVHVYDAKPSACRKFLLAGVGGMNITHSEAYPEFIQRYYDKANWLDTAIGQFDADALCDWIHNLGIETFVGTSGRVFPKDMKAAPLLRHWLTRLRESGVVFHMRHKMIALDNNRVTFDHNGDDVVVQADAIVLAMGGASWPKLGSDGAWLSTLQDSGVSVAPLQSANCGFYSEWSEHLQTKFAGSPLKDVAFSFTLNDGHVVTKKGECIVTKDGMEGSLVYAFSKYLRDGINDSGQSSLLMDFLPLQNEEQVIKKLRNTKAKESFGKYLKRTLGISGVKAALLHEFFSKEAFHTPESLARCLKAVPVSFYKTKSIDEAISSAGGVCESSVDSVLMLNAVPGVFCAGEMLDWEAPTGGYLLTACFATGRLAAKGVCDFLADRGVT</sequence>
<evidence type="ECO:0000313" key="6">
    <source>
        <dbReference type="EMBL" id="QKK78991.1"/>
    </source>
</evidence>
<evidence type="ECO:0000256" key="3">
    <source>
        <dbReference type="ARBA" id="ARBA00022827"/>
    </source>
</evidence>
<dbReference type="AlphaFoldDB" id="A0A859CWY5"/>
<feature type="domain" description="RsdA/BaiN/AoA(So)-like insert" evidence="5">
    <location>
        <begin position="201"/>
        <end position="356"/>
    </location>
</feature>
<dbReference type="NCBIfam" id="TIGR03862">
    <property type="entry name" value="flavo_PP4765"/>
    <property type="match status" value="1"/>
</dbReference>
<dbReference type="SUPFAM" id="SSF51905">
    <property type="entry name" value="FAD/NAD(P)-binding domain"/>
    <property type="match status" value="1"/>
</dbReference>
<protein>
    <submittedName>
        <fullName evidence="6">Rossmann-fold NAD(P)(+)-binding protein</fullName>
    </submittedName>
</protein>
<evidence type="ECO:0000313" key="7">
    <source>
        <dbReference type="Proteomes" id="UP000509371"/>
    </source>
</evidence>
<evidence type="ECO:0000259" key="4">
    <source>
        <dbReference type="Pfam" id="PF03486"/>
    </source>
</evidence>
<name>A0A859CWY5_9GAMM</name>
<dbReference type="Proteomes" id="UP000509371">
    <property type="component" value="Chromosome"/>
</dbReference>
<dbReference type="InterPro" id="IPR055178">
    <property type="entry name" value="RsdA/BaiN/AoA(So)-like_dom"/>
</dbReference>
<dbReference type="Pfam" id="PF03486">
    <property type="entry name" value="HI0933_like"/>
    <property type="match status" value="1"/>
</dbReference>
<evidence type="ECO:0000256" key="1">
    <source>
        <dbReference type="ARBA" id="ARBA00001974"/>
    </source>
</evidence>
<dbReference type="Gene3D" id="2.40.30.10">
    <property type="entry name" value="Translation factors"/>
    <property type="match status" value="1"/>
</dbReference>
<evidence type="ECO:0000256" key="2">
    <source>
        <dbReference type="ARBA" id="ARBA00022630"/>
    </source>
</evidence>
<dbReference type="InterPro" id="IPR004792">
    <property type="entry name" value="BaiN-like"/>
</dbReference>
<dbReference type="PANTHER" id="PTHR42887:SF1">
    <property type="entry name" value="BLR3961 PROTEIN"/>
    <property type="match status" value="1"/>
</dbReference>
<dbReference type="InterPro" id="IPR036188">
    <property type="entry name" value="FAD/NAD-bd_sf"/>
</dbReference>
<dbReference type="InterPro" id="IPR023166">
    <property type="entry name" value="BaiN-like_dom_sf"/>
</dbReference>
<dbReference type="InterPro" id="IPR022460">
    <property type="entry name" value="Flavoprotein_PP4765"/>
</dbReference>
<dbReference type="NCBIfam" id="TIGR00275">
    <property type="entry name" value="aminoacetone oxidase family FAD-binding enzyme"/>
    <property type="match status" value="1"/>
</dbReference>
<dbReference type="Gene3D" id="1.10.8.260">
    <property type="entry name" value="HI0933 insert domain-like"/>
    <property type="match status" value="1"/>
</dbReference>
<comment type="cofactor">
    <cofactor evidence="1">
        <name>FAD</name>
        <dbReference type="ChEBI" id="CHEBI:57692"/>
    </cofactor>
</comment>
<accession>A0A859CWY5</accession>
<feature type="domain" description="RsdA/BaiN/AoA(So)-like Rossmann fold-like" evidence="4">
    <location>
        <begin position="14"/>
        <end position="408"/>
    </location>
</feature>